<dbReference type="EMBL" id="JQBL01000013">
    <property type="protein sequence ID" value="KRN50155.1"/>
    <property type="molecule type" value="Genomic_DNA"/>
</dbReference>
<dbReference type="EC" id="2.4.2.18" evidence="9"/>
<feature type="binding site" evidence="9">
    <location>
        <position position="123"/>
    </location>
    <ligand>
        <name>5-phospho-alpha-D-ribose 1-diphosphate</name>
        <dbReference type="ChEBI" id="CHEBI:58017"/>
    </ligand>
</feature>
<comment type="subunit">
    <text evidence="9">Homodimer.</text>
</comment>
<proteinExistence type="inferred from homology"/>
<feature type="binding site" evidence="9">
    <location>
        <position position="229"/>
    </location>
    <ligand>
        <name>Mg(2+)</name>
        <dbReference type="ChEBI" id="CHEBI:18420"/>
        <label>2</label>
    </ligand>
</feature>
<keyword evidence="2 9" id="KW-0028">Amino-acid biosynthesis</keyword>
<organism evidence="12 13">
    <name type="scientific">Kandleria vitulina DSM 20405</name>
    <dbReference type="NCBI Taxonomy" id="1410657"/>
    <lineage>
        <taxon>Bacteria</taxon>
        <taxon>Bacillati</taxon>
        <taxon>Bacillota</taxon>
        <taxon>Erysipelotrichia</taxon>
        <taxon>Erysipelotrichales</taxon>
        <taxon>Coprobacillaceae</taxon>
        <taxon>Kandleria</taxon>
    </lineage>
</organism>
<dbReference type="Gene3D" id="1.20.970.10">
    <property type="entry name" value="Transferase, Pyrimidine Nucleoside Phosphorylase, Chain C"/>
    <property type="match status" value="1"/>
</dbReference>
<feature type="binding site" evidence="9">
    <location>
        <position position="114"/>
    </location>
    <ligand>
        <name>anthranilate</name>
        <dbReference type="ChEBI" id="CHEBI:16567"/>
        <label>1</label>
    </ligand>
</feature>
<dbReference type="Proteomes" id="UP000051841">
    <property type="component" value="Unassembled WGS sequence"/>
</dbReference>
<dbReference type="PANTHER" id="PTHR43285">
    <property type="entry name" value="ANTHRANILATE PHOSPHORIBOSYLTRANSFERASE"/>
    <property type="match status" value="1"/>
</dbReference>
<name>A0A0R2HCK2_9FIRM</name>
<feature type="binding site" evidence="9">
    <location>
        <position position="229"/>
    </location>
    <ligand>
        <name>Mg(2+)</name>
        <dbReference type="ChEBI" id="CHEBI:18420"/>
        <label>1</label>
    </ligand>
</feature>
<evidence type="ECO:0000256" key="4">
    <source>
        <dbReference type="ARBA" id="ARBA00022679"/>
    </source>
</evidence>
<dbReference type="InterPro" id="IPR005940">
    <property type="entry name" value="Anthranilate_Pribosyl_Tfrase"/>
</dbReference>
<dbReference type="InterPro" id="IPR036320">
    <property type="entry name" value="Glycosyl_Trfase_fam3_N_dom_sf"/>
</dbReference>
<dbReference type="PATRIC" id="fig|1410657.5.peg.418"/>
<evidence type="ECO:0000259" key="10">
    <source>
        <dbReference type="Pfam" id="PF00591"/>
    </source>
</evidence>
<comment type="caution">
    <text evidence="12">The sequence shown here is derived from an EMBL/GenBank/DDBJ whole genome shotgun (WGS) entry which is preliminary data.</text>
</comment>
<dbReference type="FunFam" id="3.40.1030.10:FF:000002">
    <property type="entry name" value="Anthranilate phosphoribosyltransferase"/>
    <property type="match status" value="1"/>
</dbReference>
<protein>
    <recommendedName>
        <fullName evidence="9">Anthranilate phosphoribosyltransferase</fullName>
        <ecNumber evidence="9">2.4.2.18</ecNumber>
    </recommendedName>
</protein>
<keyword evidence="5 9" id="KW-0822">Tryptophan biosynthesis</keyword>
<comment type="similarity">
    <text evidence="9">Belongs to the anthranilate phosphoribosyltransferase family.</text>
</comment>
<keyword evidence="4 9" id="KW-0808">Transferase</keyword>
<comment type="cofactor">
    <cofactor evidence="9">
        <name>Mg(2+)</name>
        <dbReference type="ChEBI" id="CHEBI:18420"/>
    </cofactor>
    <text evidence="9">Binds 2 magnesium ions per monomer.</text>
</comment>
<feature type="binding site" evidence="9">
    <location>
        <position position="83"/>
    </location>
    <ligand>
        <name>5-phospho-alpha-D-ribose 1-diphosphate</name>
        <dbReference type="ChEBI" id="CHEBI:58017"/>
    </ligand>
</feature>
<comment type="pathway">
    <text evidence="1 9">Amino-acid biosynthesis; L-tryptophan biosynthesis; L-tryptophan from chorismate: step 2/5.</text>
</comment>
<evidence type="ECO:0000256" key="9">
    <source>
        <dbReference type="HAMAP-Rule" id="MF_00211"/>
    </source>
</evidence>
<feature type="binding site" evidence="9">
    <location>
        <begin position="93"/>
        <end position="96"/>
    </location>
    <ligand>
        <name>5-phospho-alpha-D-ribose 1-diphosphate</name>
        <dbReference type="ChEBI" id="CHEBI:58017"/>
    </ligand>
</feature>
<evidence type="ECO:0000256" key="7">
    <source>
        <dbReference type="ARBA" id="ARBA00052328"/>
    </source>
</evidence>
<dbReference type="GO" id="GO:0000162">
    <property type="term" value="P:L-tryptophan biosynthetic process"/>
    <property type="evidence" value="ECO:0007669"/>
    <property type="project" value="UniProtKB-UniRule"/>
</dbReference>
<dbReference type="GO" id="GO:0004048">
    <property type="term" value="F:anthranilate phosphoribosyltransferase activity"/>
    <property type="evidence" value="ECO:0007669"/>
    <property type="project" value="UniProtKB-UniRule"/>
</dbReference>
<feature type="domain" description="Glycosyl transferase family 3 N-terminal" evidence="11">
    <location>
        <begin position="3"/>
        <end position="68"/>
    </location>
</feature>
<dbReference type="RefSeq" id="WP_029073216.1">
    <property type="nucleotide sequence ID" value="NZ_JNKN01000015.1"/>
</dbReference>
<evidence type="ECO:0000256" key="2">
    <source>
        <dbReference type="ARBA" id="ARBA00022605"/>
    </source>
</evidence>
<dbReference type="InterPro" id="IPR000312">
    <property type="entry name" value="Glycosyl_Trfase_fam3"/>
</dbReference>
<comment type="caution">
    <text evidence="9">Lacks conserved residue(s) required for the propagation of feature annotation.</text>
</comment>
<keyword evidence="3 9" id="KW-0328">Glycosyltransferase</keyword>
<feature type="binding site" evidence="9">
    <location>
        <begin position="111"/>
        <end position="119"/>
    </location>
    <ligand>
        <name>5-phospho-alpha-D-ribose 1-diphosphate</name>
        <dbReference type="ChEBI" id="CHEBI:58017"/>
    </ligand>
</feature>
<comment type="catalytic activity">
    <reaction evidence="7 9">
        <text>N-(5-phospho-beta-D-ribosyl)anthranilate + diphosphate = 5-phospho-alpha-D-ribose 1-diphosphate + anthranilate</text>
        <dbReference type="Rhea" id="RHEA:11768"/>
        <dbReference type="ChEBI" id="CHEBI:16567"/>
        <dbReference type="ChEBI" id="CHEBI:18277"/>
        <dbReference type="ChEBI" id="CHEBI:33019"/>
        <dbReference type="ChEBI" id="CHEBI:58017"/>
        <dbReference type="EC" id="2.4.2.18"/>
    </reaction>
</comment>
<feature type="binding site" evidence="9">
    <location>
        <begin position="86"/>
        <end position="87"/>
    </location>
    <ligand>
        <name>5-phospho-alpha-D-ribose 1-diphosphate</name>
        <dbReference type="ChEBI" id="CHEBI:58017"/>
    </ligand>
</feature>
<evidence type="ECO:0000259" key="11">
    <source>
        <dbReference type="Pfam" id="PF02885"/>
    </source>
</evidence>
<keyword evidence="6 9" id="KW-0057">Aromatic amino acid biosynthesis</keyword>
<keyword evidence="9" id="KW-0479">Metal-binding</keyword>
<accession>A0A0R2HCK2</accession>
<dbReference type="NCBIfam" id="TIGR01245">
    <property type="entry name" value="trpD"/>
    <property type="match status" value="1"/>
</dbReference>
<comment type="function">
    <text evidence="9">Catalyzes the transfer of the phosphoribosyl group of 5-phosphorylribose-1-pyrophosphate (PRPP) to anthranilate to yield N-(5'-phosphoribosyl)-anthranilate (PRA).</text>
</comment>
<dbReference type="SUPFAM" id="SSF47648">
    <property type="entry name" value="Nucleoside phosphorylase/phosphoribosyltransferase N-terminal domain"/>
    <property type="match status" value="1"/>
</dbReference>
<evidence type="ECO:0000256" key="8">
    <source>
        <dbReference type="ARBA" id="ARBA00061188"/>
    </source>
</evidence>
<evidence type="ECO:0000313" key="12">
    <source>
        <dbReference type="EMBL" id="KRN50155.1"/>
    </source>
</evidence>
<dbReference type="InterPro" id="IPR017459">
    <property type="entry name" value="Glycosyl_Trfase_fam3_N_dom"/>
</dbReference>
<dbReference type="GO" id="GO:0005829">
    <property type="term" value="C:cytosol"/>
    <property type="evidence" value="ECO:0007669"/>
    <property type="project" value="TreeGrafter"/>
</dbReference>
<keyword evidence="13" id="KW-1185">Reference proteome</keyword>
<dbReference type="PANTHER" id="PTHR43285:SF2">
    <property type="entry name" value="ANTHRANILATE PHOSPHORIBOSYLTRANSFERASE"/>
    <property type="match status" value="1"/>
</dbReference>
<evidence type="ECO:0000256" key="1">
    <source>
        <dbReference type="ARBA" id="ARBA00004907"/>
    </source>
</evidence>
<feature type="binding site" evidence="9">
    <location>
        <position position="83"/>
    </location>
    <ligand>
        <name>anthranilate</name>
        <dbReference type="ChEBI" id="CHEBI:16567"/>
        <label>1</label>
    </ligand>
</feature>
<reference evidence="12 13" key="1">
    <citation type="journal article" date="2015" name="Genome Announc.">
        <title>Expanding the biotechnology potential of lactobacilli through comparative genomics of 213 strains and associated genera.</title>
        <authorList>
            <person name="Sun Z."/>
            <person name="Harris H.M."/>
            <person name="McCann A."/>
            <person name="Guo C."/>
            <person name="Argimon S."/>
            <person name="Zhang W."/>
            <person name="Yang X."/>
            <person name="Jeffery I.B."/>
            <person name="Cooney J.C."/>
            <person name="Kagawa T.F."/>
            <person name="Liu W."/>
            <person name="Song Y."/>
            <person name="Salvetti E."/>
            <person name="Wrobel A."/>
            <person name="Rasinkangas P."/>
            <person name="Parkhill J."/>
            <person name="Rea M.C."/>
            <person name="O'Sullivan O."/>
            <person name="Ritari J."/>
            <person name="Douillard F.P."/>
            <person name="Paul Ross R."/>
            <person name="Yang R."/>
            <person name="Briner A.E."/>
            <person name="Felis G.E."/>
            <person name="de Vos W.M."/>
            <person name="Barrangou R."/>
            <person name="Klaenhammer T.R."/>
            <person name="Caufield P.W."/>
            <person name="Cui Y."/>
            <person name="Zhang H."/>
            <person name="O'Toole P.W."/>
        </authorList>
    </citation>
    <scope>NUCLEOTIDE SEQUENCE [LARGE SCALE GENOMIC DNA]</scope>
    <source>
        <strain evidence="12 13">DSM 20405</strain>
    </source>
</reference>
<feature type="domain" description="Glycosyl transferase family 3" evidence="10">
    <location>
        <begin position="77"/>
        <end position="327"/>
    </location>
</feature>
<dbReference type="Gene3D" id="3.40.1030.10">
    <property type="entry name" value="Nucleoside phosphorylase/phosphoribosyltransferase catalytic domain"/>
    <property type="match status" value="1"/>
</dbReference>
<dbReference type="InterPro" id="IPR035902">
    <property type="entry name" value="Nuc_phospho_transferase"/>
</dbReference>
<dbReference type="AlphaFoldDB" id="A0A0R2HCK2"/>
<dbReference type="Pfam" id="PF02885">
    <property type="entry name" value="Glycos_trans_3N"/>
    <property type="match status" value="1"/>
</dbReference>
<sequence>MIKEAIIKIVNKEDLTYEEAYGVMNEIMNGDTTPTQNAAFLAALSTKSARAETIEEISGCAMAMREHATALNHNFDNVLEIVGTGGDQSMSINISTTSALVAAAAGIKVAKHGNRAASSLSGTADCQEALGVNIEQSPELAVKLLDQANMCFLFAQCYHSAMKYVGAIRKELGFRTVFNILGPLTNPAKPDYYVLGVYDQYLVEPIAAVLKQLGAKRALVVYGQDKLDEISIAAPTSVCELKDGTLNSYTITPEQFGLSRGNKEDLKGGDAKVNAQYTRDILNGMVQGPKRDAVLMNAGAAIYVGGKADSLEEGIKMAAEMIDTGKATAELERYITLSNEKVDA</sequence>
<evidence type="ECO:0000256" key="6">
    <source>
        <dbReference type="ARBA" id="ARBA00023141"/>
    </source>
</evidence>
<gene>
    <name evidence="9" type="primary">trpD</name>
    <name evidence="12" type="ORF">IV49_GL000394</name>
</gene>
<comment type="similarity">
    <text evidence="8">In the C-terminal section; belongs to the anthranilate phosphoribosyltransferase family.</text>
</comment>
<dbReference type="HAMAP" id="MF_00211">
    <property type="entry name" value="TrpD"/>
    <property type="match status" value="1"/>
</dbReference>
<evidence type="ECO:0000256" key="3">
    <source>
        <dbReference type="ARBA" id="ARBA00022676"/>
    </source>
</evidence>
<evidence type="ECO:0000256" key="5">
    <source>
        <dbReference type="ARBA" id="ARBA00022822"/>
    </source>
</evidence>
<dbReference type="UniPathway" id="UPA00035">
    <property type="reaction ID" value="UER00041"/>
</dbReference>
<dbReference type="Pfam" id="PF00591">
    <property type="entry name" value="Glycos_transf_3"/>
    <property type="match status" value="1"/>
</dbReference>
<dbReference type="GO" id="GO:0000287">
    <property type="term" value="F:magnesium ion binding"/>
    <property type="evidence" value="ECO:0007669"/>
    <property type="project" value="UniProtKB-UniRule"/>
</dbReference>
<dbReference type="SUPFAM" id="SSF52418">
    <property type="entry name" value="Nucleoside phosphorylase/phosphoribosyltransferase catalytic domain"/>
    <property type="match status" value="1"/>
</dbReference>
<feature type="binding site" evidence="9">
    <location>
        <position position="228"/>
    </location>
    <ligand>
        <name>Mg(2+)</name>
        <dbReference type="ChEBI" id="CHEBI:18420"/>
        <label>2</label>
    </ligand>
</feature>
<feature type="binding site" evidence="9">
    <location>
        <position position="95"/>
    </location>
    <ligand>
        <name>Mg(2+)</name>
        <dbReference type="ChEBI" id="CHEBI:18420"/>
        <label>1</label>
    </ligand>
</feature>
<feature type="binding site" evidence="9">
    <location>
        <position position="91"/>
    </location>
    <ligand>
        <name>5-phospho-alpha-D-ribose 1-diphosphate</name>
        <dbReference type="ChEBI" id="CHEBI:58017"/>
    </ligand>
</feature>
<feature type="binding site" evidence="9">
    <location>
        <position position="169"/>
    </location>
    <ligand>
        <name>anthranilate</name>
        <dbReference type="ChEBI" id="CHEBI:16567"/>
        <label>2</label>
    </ligand>
</feature>
<keyword evidence="9" id="KW-0460">Magnesium</keyword>
<evidence type="ECO:0000313" key="13">
    <source>
        <dbReference type="Proteomes" id="UP000051841"/>
    </source>
</evidence>